<dbReference type="EMBL" id="CM047745">
    <property type="protein sequence ID" value="KAJ0024384.1"/>
    <property type="molecule type" value="Genomic_DNA"/>
</dbReference>
<protein>
    <submittedName>
        <fullName evidence="1">Uncharacterized protein</fullName>
    </submittedName>
</protein>
<comment type="caution">
    <text evidence="1">The sequence shown here is derived from an EMBL/GenBank/DDBJ whole genome shotgun (WGS) entry which is preliminary data.</text>
</comment>
<gene>
    <name evidence="1" type="ORF">Pint_08343</name>
</gene>
<name>A0ACC0XU17_9ROSI</name>
<evidence type="ECO:0000313" key="1">
    <source>
        <dbReference type="EMBL" id="KAJ0024384.1"/>
    </source>
</evidence>
<reference evidence="2" key="1">
    <citation type="journal article" date="2023" name="G3 (Bethesda)">
        <title>Genome assembly and association tests identify interacting loci associated with vigor, precocity, and sex in interspecific pistachio rootstocks.</title>
        <authorList>
            <person name="Palmer W."/>
            <person name="Jacygrad E."/>
            <person name="Sagayaradj S."/>
            <person name="Cavanaugh K."/>
            <person name="Han R."/>
            <person name="Bertier L."/>
            <person name="Beede B."/>
            <person name="Kafkas S."/>
            <person name="Golino D."/>
            <person name="Preece J."/>
            <person name="Michelmore R."/>
        </authorList>
    </citation>
    <scope>NUCLEOTIDE SEQUENCE [LARGE SCALE GENOMIC DNA]</scope>
</reference>
<evidence type="ECO:0000313" key="2">
    <source>
        <dbReference type="Proteomes" id="UP001163603"/>
    </source>
</evidence>
<accession>A0ACC0XU17</accession>
<organism evidence="1 2">
    <name type="scientific">Pistacia integerrima</name>
    <dbReference type="NCBI Taxonomy" id="434235"/>
    <lineage>
        <taxon>Eukaryota</taxon>
        <taxon>Viridiplantae</taxon>
        <taxon>Streptophyta</taxon>
        <taxon>Embryophyta</taxon>
        <taxon>Tracheophyta</taxon>
        <taxon>Spermatophyta</taxon>
        <taxon>Magnoliopsida</taxon>
        <taxon>eudicotyledons</taxon>
        <taxon>Gunneridae</taxon>
        <taxon>Pentapetalae</taxon>
        <taxon>rosids</taxon>
        <taxon>malvids</taxon>
        <taxon>Sapindales</taxon>
        <taxon>Anacardiaceae</taxon>
        <taxon>Pistacia</taxon>
    </lineage>
</organism>
<keyword evidence="2" id="KW-1185">Reference proteome</keyword>
<sequence>MQVGIDQKAEDEKIKATQEALEHCKNNLEAVINVFKQEKIGILSDTLRLSCHEENDVTLEIPTHGENGEVMEVTQASSECKEMEIELNSIEVVNELATKEVFEVEIVGNTYMGVPQKQNDPHGEAFETVCNGGKHFEELACESEKIFEDVEEVDAAIEQEEDKSNFEFSRESWANSGKNMEGTRLKSENYPLWREQVLALAESQELVAYLTGEVTIPEVVLPPPEEARSLAPYLKRLLGLSLDWTTSAQVCRVLKEAYAQASQERQFQLTQQLNHMKKDPDMPLNDYLRKFKGVCDNLSIIGFPVDDKTKVFSLLNGLGARYEPFTTSMLKPPMPSYPKVVPLLQSYETRISLHSPDSIAYTAFYGQKNNSKFTNKGARNQHLQLSTLTLETNNDEWISDTGASAHMTSHEGSSDTKGSNERTQAG</sequence>
<proteinExistence type="predicted"/>
<dbReference type="Proteomes" id="UP001163603">
    <property type="component" value="Chromosome 10"/>
</dbReference>